<dbReference type="Proteomes" id="UP000237655">
    <property type="component" value="Chromosome"/>
</dbReference>
<sequence>MTQSRLSGLIVAGFGLILLLVLIPYGTERVDYGWLRPSGLPSALAWVLILSGLWAAWENAGTRADAGQLLRALGLLGFFAVELWLIGRIGFMIAAPVMTLALMLLVGERRPGWLALGALGVPSAIWLTVSQLLDRPLP</sequence>
<name>A0A2S0MR43_9RHOB</name>
<feature type="transmembrane region" description="Helical" evidence="1">
    <location>
        <begin position="113"/>
        <end position="133"/>
    </location>
</feature>
<keyword evidence="4" id="KW-1185">Reference proteome</keyword>
<accession>A0A2S0MR43</accession>
<evidence type="ECO:0000313" key="4">
    <source>
        <dbReference type="Proteomes" id="UP000237655"/>
    </source>
</evidence>
<evidence type="ECO:0000313" key="3">
    <source>
        <dbReference type="EMBL" id="AVO38163.1"/>
    </source>
</evidence>
<proteinExistence type="predicted"/>
<evidence type="ECO:0000256" key="1">
    <source>
        <dbReference type="SAM" id="Phobius"/>
    </source>
</evidence>
<dbReference type="AlphaFoldDB" id="A0A2S0MR43"/>
<dbReference type="EMBL" id="CP027665">
    <property type="protein sequence ID" value="AVO38163.1"/>
    <property type="molecule type" value="Genomic_DNA"/>
</dbReference>
<dbReference type="InterPro" id="IPR009936">
    <property type="entry name" value="DUF1468"/>
</dbReference>
<keyword evidence="1" id="KW-1133">Transmembrane helix</keyword>
<evidence type="ECO:0000259" key="2">
    <source>
        <dbReference type="Pfam" id="PF07331"/>
    </source>
</evidence>
<keyword evidence="1" id="KW-0472">Membrane</keyword>
<feature type="transmembrane region" description="Helical" evidence="1">
    <location>
        <begin position="6"/>
        <end position="27"/>
    </location>
</feature>
<feature type="transmembrane region" description="Helical" evidence="1">
    <location>
        <begin position="77"/>
        <end position="106"/>
    </location>
</feature>
<feature type="domain" description="DUF1468" evidence="2">
    <location>
        <begin position="7"/>
        <end position="138"/>
    </location>
</feature>
<organism evidence="3 4">
    <name type="scientific">Pukyongiella litopenaei</name>
    <dbReference type="NCBI Taxonomy" id="2605946"/>
    <lineage>
        <taxon>Bacteria</taxon>
        <taxon>Pseudomonadati</taxon>
        <taxon>Pseudomonadota</taxon>
        <taxon>Alphaproteobacteria</taxon>
        <taxon>Rhodobacterales</taxon>
        <taxon>Paracoccaceae</taxon>
        <taxon>Pukyongiella</taxon>
    </lineage>
</organism>
<dbReference type="RefSeq" id="WP_106472478.1">
    <property type="nucleotide sequence ID" value="NZ_CP027665.1"/>
</dbReference>
<dbReference type="Pfam" id="PF07331">
    <property type="entry name" value="TctB"/>
    <property type="match status" value="1"/>
</dbReference>
<keyword evidence="1" id="KW-0812">Transmembrane</keyword>
<protein>
    <recommendedName>
        <fullName evidence="2">DUF1468 domain-containing protein</fullName>
    </recommendedName>
</protein>
<gene>
    <name evidence="3" type="ORF">C6Y53_10900</name>
</gene>
<feature type="transmembrane region" description="Helical" evidence="1">
    <location>
        <begin position="39"/>
        <end position="57"/>
    </location>
</feature>
<dbReference type="KEGG" id="thas:C6Y53_10900"/>
<reference evidence="4" key="1">
    <citation type="submission" date="2018-03" db="EMBL/GenBank/DDBJ databases">
        <title>Genomic analysis of the strain SH-1 isolated from shrimp intestine.</title>
        <authorList>
            <person name="Kim Y.-S."/>
            <person name="Kim S.-E."/>
            <person name="Kim K.-H."/>
        </authorList>
    </citation>
    <scope>NUCLEOTIDE SEQUENCE [LARGE SCALE GENOMIC DNA]</scope>
    <source>
        <strain evidence="4">SH-1</strain>
    </source>
</reference>